<dbReference type="OrthoDB" id="9806346at2"/>
<keyword evidence="4 5" id="KW-0949">S-adenosyl-L-methionine</keyword>
<keyword evidence="5" id="KW-0963">Cytoplasm</keyword>
<comment type="subcellular location">
    <subcellularLocation>
        <location evidence="5">Cytoplasm</location>
    </subcellularLocation>
</comment>
<gene>
    <name evidence="5" type="primary">trmJ</name>
    <name evidence="6" type="ORF">C4900_05305</name>
</gene>
<dbReference type="SUPFAM" id="SSF75217">
    <property type="entry name" value="alpha/beta knot"/>
    <property type="match status" value="1"/>
</dbReference>
<evidence type="ECO:0000256" key="4">
    <source>
        <dbReference type="ARBA" id="ARBA00022691"/>
    </source>
</evidence>
<accession>A0A1C2FYH3</accession>
<evidence type="ECO:0000313" key="6">
    <source>
        <dbReference type="EMBL" id="RCN59140.1"/>
    </source>
</evidence>
<proteinExistence type="inferred from homology"/>
<dbReference type="Proteomes" id="UP000253250">
    <property type="component" value="Unassembled WGS sequence"/>
</dbReference>
<sequence>MPDIRIILVRPQHPGNIGACARAMKNMGLKNLVLVAPQRFPAEEAVARAAGADDVLAAAAVVADVSAAVADCVFVAATSARARTIALPPLDAREAAATLCGHARSGPVGLLFGAERTGLTNEEVDYAHALVQIPVDPGFASLNLAAAVQILCYEIRCSVQGAVPIPQPDHRPAPQEAFNRFLGHLEQVITDIGFLNERHPRKLMRRLTRLFRRAHPDDNELQILRGILNAVQHPYPPRKGASGPDNT</sequence>
<dbReference type="Pfam" id="PF00588">
    <property type="entry name" value="SpoU_methylase"/>
    <property type="match status" value="1"/>
</dbReference>
<dbReference type="GO" id="GO:0160206">
    <property type="term" value="F:tRNA (cytidine(32)/uridine(32)-2'-O)-methyltransferase activity"/>
    <property type="evidence" value="ECO:0007669"/>
    <property type="project" value="UniProtKB-EC"/>
</dbReference>
<evidence type="ECO:0000313" key="7">
    <source>
        <dbReference type="Proteomes" id="UP000253250"/>
    </source>
</evidence>
<evidence type="ECO:0000256" key="1">
    <source>
        <dbReference type="ARBA" id="ARBA00007228"/>
    </source>
</evidence>
<dbReference type="CDD" id="cd18093">
    <property type="entry name" value="SpoU-like_TrmJ"/>
    <property type="match status" value="1"/>
</dbReference>
<evidence type="ECO:0000256" key="2">
    <source>
        <dbReference type="ARBA" id="ARBA00022603"/>
    </source>
</evidence>
<comment type="similarity">
    <text evidence="1">Belongs to the class IV-like SAM-binding methyltransferase superfamily. RNA methyltransferase TrmH family.</text>
</comment>
<dbReference type="AlphaFoldDB" id="A0A1C2FYH3"/>
<dbReference type="InterPro" id="IPR004384">
    <property type="entry name" value="RNA_MeTrfase_TrmJ/LasT"/>
</dbReference>
<dbReference type="GO" id="GO:0003723">
    <property type="term" value="F:RNA binding"/>
    <property type="evidence" value="ECO:0007669"/>
    <property type="project" value="InterPro"/>
</dbReference>
<comment type="subunit">
    <text evidence="5">Homodimer.</text>
</comment>
<dbReference type="PIRSF" id="PIRSF004808">
    <property type="entry name" value="LasT"/>
    <property type="match status" value="1"/>
</dbReference>
<keyword evidence="2 5" id="KW-0489">Methyltransferase</keyword>
<keyword evidence="3 6" id="KW-0808">Transferase</keyword>
<organism evidence="6 7">
    <name type="scientific">Acidiferrobacter thiooxydans</name>
    <dbReference type="NCBI Taxonomy" id="163359"/>
    <lineage>
        <taxon>Bacteria</taxon>
        <taxon>Pseudomonadati</taxon>
        <taxon>Pseudomonadota</taxon>
        <taxon>Gammaproteobacteria</taxon>
        <taxon>Acidiferrobacterales</taxon>
        <taxon>Acidiferrobacteraceae</taxon>
        <taxon>Acidiferrobacter</taxon>
    </lineage>
</organism>
<dbReference type="FunFam" id="3.40.1280.10:FF:000006">
    <property type="entry name" value="Uncharacterized tRNA/rRNA methyltransferase HI_0380"/>
    <property type="match status" value="1"/>
</dbReference>
<protein>
    <recommendedName>
        <fullName evidence="5">tRNA (cytidine/uridine-2'-O-)-methyltransferase TrmJ</fullName>
        <ecNumber evidence="5">2.1.1.200</ecNumber>
    </recommendedName>
    <alternativeName>
        <fullName evidence="5">tRNA (cytidine(32)/uridine(32)-2'-O)-methyltransferase</fullName>
    </alternativeName>
    <alternativeName>
        <fullName evidence="5">tRNA Cm32/Um32 methyltransferase</fullName>
    </alternativeName>
</protein>
<comment type="function">
    <text evidence="5">Catalyzes the formation of 2'O-methylated cytidine (Cm32) or 2'O-methylated uridine (Um32) at position 32 in tRNA.</text>
</comment>
<evidence type="ECO:0000256" key="5">
    <source>
        <dbReference type="RuleBase" id="RU362024"/>
    </source>
</evidence>
<dbReference type="GO" id="GO:0005829">
    <property type="term" value="C:cytosol"/>
    <property type="evidence" value="ECO:0007669"/>
    <property type="project" value="TreeGrafter"/>
</dbReference>
<comment type="caution">
    <text evidence="6">The sequence shown here is derived from an EMBL/GenBank/DDBJ whole genome shotgun (WGS) entry which is preliminary data.</text>
</comment>
<dbReference type="RefSeq" id="WP_065971800.1">
    <property type="nucleotide sequence ID" value="NZ_CP080624.1"/>
</dbReference>
<dbReference type="InterPro" id="IPR029026">
    <property type="entry name" value="tRNA_m1G_MTases_N"/>
</dbReference>
<dbReference type="EMBL" id="PSYR01000001">
    <property type="protein sequence ID" value="RCN59140.1"/>
    <property type="molecule type" value="Genomic_DNA"/>
</dbReference>
<name>A0A1C2FYH3_9GAMM</name>
<comment type="catalytic activity">
    <reaction evidence="5">
        <text>uridine(32) in tRNA + S-adenosyl-L-methionine = 2'-O-methyluridine(32) in tRNA + S-adenosyl-L-homocysteine + H(+)</text>
        <dbReference type="Rhea" id="RHEA:42936"/>
        <dbReference type="Rhea" id="RHEA-COMP:10107"/>
        <dbReference type="Rhea" id="RHEA-COMP:10290"/>
        <dbReference type="ChEBI" id="CHEBI:15378"/>
        <dbReference type="ChEBI" id="CHEBI:57856"/>
        <dbReference type="ChEBI" id="CHEBI:59789"/>
        <dbReference type="ChEBI" id="CHEBI:65315"/>
        <dbReference type="ChEBI" id="CHEBI:74478"/>
        <dbReference type="EC" id="2.1.1.200"/>
    </reaction>
</comment>
<dbReference type="EC" id="2.1.1.200" evidence="5"/>
<dbReference type="InterPro" id="IPR001537">
    <property type="entry name" value="SpoU_MeTrfase"/>
</dbReference>
<dbReference type="InterPro" id="IPR029028">
    <property type="entry name" value="Alpha/beta_knot_MTases"/>
</dbReference>
<dbReference type="STRING" id="163359.A9R16_02745"/>
<dbReference type="Gene3D" id="3.40.1280.10">
    <property type="match status" value="1"/>
</dbReference>
<dbReference type="PANTHER" id="PTHR42786">
    <property type="entry name" value="TRNA/RRNA METHYLTRANSFERASE"/>
    <property type="match status" value="1"/>
</dbReference>
<dbReference type="Gene3D" id="1.10.8.590">
    <property type="match status" value="1"/>
</dbReference>
<keyword evidence="5" id="KW-0819">tRNA processing</keyword>
<reference evidence="6 7" key="1">
    <citation type="submission" date="2018-02" db="EMBL/GenBank/DDBJ databases">
        <title>Insights into the biology of acidophilic members of the Acidiferrobacteraceae family derived from comparative genomic analyses.</title>
        <authorList>
            <person name="Issotta F."/>
            <person name="Thyssen C."/>
            <person name="Mena C."/>
            <person name="Moya A."/>
            <person name="Bellenberg S."/>
            <person name="Sproer C."/>
            <person name="Covarrubias P.C."/>
            <person name="Sand W."/>
            <person name="Quatrini R."/>
            <person name="Vera M."/>
        </authorList>
    </citation>
    <scope>NUCLEOTIDE SEQUENCE [LARGE SCALE GENOMIC DNA]</scope>
    <source>
        <strain evidence="7">m-1</strain>
    </source>
</reference>
<dbReference type="PANTHER" id="PTHR42786:SF2">
    <property type="entry name" value="TRNA (CYTIDINE_URIDINE-2'-O-)-METHYLTRANSFERASE TRMJ"/>
    <property type="match status" value="1"/>
</dbReference>
<dbReference type="GO" id="GO:0002128">
    <property type="term" value="P:tRNA nucleoside ribose methylation"/>
    <property type="evidence" value="ECO:0007669"/>
    <property type="project" value="TreeGrafter"/>
</dbReference>
<comment type="catalytic activity">
    <reaction evidence="5">
        <text>cytidine(32) in tRNA + S-adenosyl-L-methionine = 2'-O-methylcytidine(32) in tRNA + S-adenosyl-L-homocysteine + H(+)</text>
        <dbReference type="Rhea" id="RHEA:42932"/>
        <dbReference type="Rhea" id="RHEA-COMP:10288"/>
        <dbReference type="Rhea" id="RHEA-COMP:10289"/>
        <dbReference type="ChEBI" id="CHEBI:15378"/>
        <dbReference type="ChEBI" id="CHEBI:57856"/>
        <dbReference type="ChEBI" id="CHEBI:59789"/>
        <dbReference type="ChEBI" id="CHEBI:74495"/>
        <dbReference type="ChEBI" id="CHEBI:82748"/>
        <dbReference type="EC" id="2.1.1.200"/>
    </reaction>
</comment>
<dbReference type="NCBIfam" id="TIGR00050">
    <property type="entry name" value="rRNA_methyl_1"/>
    <property type="match status" value="1"/>
</dbReference>
<keyword evidence="7" id="KW-1185">Reference proteome</keyword>
<evidence type="ECO:0000256" key="3">
    <source>
        <dbReference type="ARBA" id="ARBA00022679"/>
    </source>
</evidence>